<accession>A0A7R8VM74</accession>
<dbReference type="CDD" id="cd04330">
    <property type="entry name" value="RNAP_III_Rpc25_N"/>
    <property type="match status" value="1"/>
</dbReference>
<evidence type="ECO:0000256" key="9">
    <source>
        <dbReference type="ARBA" id="ARBA00054245"/>
    </source>
</evidence>
<dbReference type="PANTHER" id="PTHR12709:SF1">
    <property type="entry name" value="DNA-DIRECTED RNA POLYMERASE III SUBUNIT RPC8"/>
    <property type="match status" value="1"/>
</dbReference>
<evidence type="ECO:0000313" key="17">
    <source>
        <dbReference type="EMBL" id="CAD7200039.1"/>
    </source>
</evidence>
<evidence type="ECO:0000256" key="12">
    <source>
        <dbReference type="ARBA" id="ARBA00073027"/>
    </source>
</evidence>
<evidence type="ECO:0000256" key="14">
    <source>
        <dbReference type="SAM" id="MobiDB-lite"/>
    </source>
</evidence>
<evidence type="ECO:0000256" key="4">
    <source>
        <dbReference type="ARBA" id="ARBA00022588"/>
    </source>
</evidence>
<evidence type="ECO:0000256" key="13">
    <source>
        <dbReference type="ARBA" id="ARBA00078855"/>
    </source>
</evidence>
<reference evidence="17" key="1">
    <citation type="submission" date="2020-11" db="EMBL/GenBank/DDBJ databases">
        <authorList>
            <person name="Tran Van P."/>
        </authorList>
    </citation>
    <scope>NUCLEOTIDE SEQUENCE</scope>
</reference>
<dbReference type="SUPFAM" id="SSF88798">
    <property type="entry name" value="N-terminal, heterodimerisation domain of RBP7 (RpoE)"/>
    <property type="match status" value="1"/>
</dbReference>
<dbReference type="AlphaFoldDB" id="A0A7R8VM74"/>
<keyword evidence="7" id="KW-0804">Transcription</keyword>
<dbReference type="GO" id="GO:0051607">
    <property type="term" value="P:defense response to virus"/>
    <property type="evidence" value="ECO:0007669"/>
    <property type="project" value="UniProtKB-KW"/>
</dbReference>
<evidence type="ECO:0000256" key="1">
    <source>
        <dbReference type="ARBA" id="ARBA00004123"/>
    </source>
</evidence>
<dbReference type="InterPro" id="IPR045113">
    <property type="entry name" value="Rpb7-like"/>
</dbReference>
<comment type="similarity">
    <text evidence="2">Belongs to the eukaryotic RPB7/RPC8 RNA polymerase subunit family.</text>
</comment>
<gene>
    <name evidence="17" type="ORF">TDIB3V08_LOCUS6272</name>
</gene>
<keyword evidence="5" id="KW-0391">Immunity</keyword>
<comment type="function">
    <text evidence="9">DNA-dependent RNA polymerase catalyzes the transcription of DNA into RNA using the four ribonucleoside triphosphates as substrates. Specific peripheric component of RNA polymerase III (Pol III) which synthesizes small non-coding RNAs including 5S rRNA, snRNAs, tRNAs and miRNAs from at least 500 distinct genomic loci. With CRCP/RPC9 forms a mobile stalk that protrudes from Pol III core and functions primarily in transcription initiation. Pol III plays a key role in sensing and limiting infection by intracellular bacteria and DNA viruses. Acts as nuclear and cytosolic DNA sensor involved in innate immune response. Can sense non-self dsDNA that serves as template for transcription into dsRNA. The non-self RNA polymerase III transcripts, such as Epstein-Barr virus-encoded RNAs (EBERs) induce type I interferon and NF-kappa-B through the RIG-I pathway.</text>
</comment>
<keyword evidence="6" id="KW-0051">Antiviral defense</keyword>
<name>A0A7R8VM74_TIMDO</name>
<dbReference type="Gene3D" id="3.30.1490.120">
    <property type="entry name" value="RNA polymerase Rpb7-like, N-terminal domain"/>
    <property type="match status" value="1"/>
</dbReference>
<keyword evidence="3" id="KW-0240">DNA-directed RNA polymerase</keyword>
<evidence type="ECO:0000256" key="2">
    <source>
        <dbReference type="ARBA" id="ARBA00009307"/>
    </source>
</evidence>
<dbReference type="FunFam" id="2.40.50.140:FF:000130">
    <property type="entry name" value="DNA-directed RNA polymerase III subunit RPC8"/>
    <property type="match status" value="1"/>
</dbReference>
<dbReference type="InterPro" id="IPR036898">
    <property type="entry name" value="RNA_pol_Rpb7-like_N_sf"/>
</dbReference>
<evidence type="ECO:0000256" key="11">
    <source>
        <dbReference type="ARBA" id="ARBA00072526"/>
    </source>
</evidence>
<dbReference type="InterPro" id="IPR012340">
    <property type="entry name" value="NA-bd_OB-fold"/>
</dbReference>
<dbReference type="FunFam" id="3.30.1490.120:FF:000002">
    <property type="entry name" value="DNA-directed RNA polymerase III subunit RPC8"/>
    <property type="match status" value="1"/>
</dbReference>
<evidence type="ECO:0000256" key="6">
    <source>
        <dbReference type="ARBA" id="ARBA00023118"/>
    </source>
</evidence>
<dbReference type="GO" id="GO:0006384">
    <property type="term" value="P:transcription initiation at RNA polymerase III promoter"/>
    <property type="evidence" value="ECO:0007669"/>
    <property type="project" value="TreeGrafter"/>
</dbReference>
<evidence type="ECO:0000259" key="16">
    <source>
        <dbReference type="Pfam" id="PF08292"/>
    </source>
</evidence>
<keyword evidence="8" id="KW-0539">Nucleus</keyword>
<evidence type="ECO:0000256" key="5">
    <source>
        <dbReference type="ARBA" id="ARBA00022859"/>
    </source>
</evidence>
<sequence>MSRFLKMFVLAEMKHVIRTPPWLFKMKLNDAIAEELNQKLANKVVLNVGLCIALHDIVSLEDSYIFPGDGAAHTKVKFRYVVFRPFIEEVMVGKIRSCSREGVHVTLGFFDDIIILPTALQHPSRFDETEQAWVWEYDTGGDKHDLFMDPGESIRFRVTAESFVETSPSGPDSTERASSDTTTEETKVPYTLTGSINEPGLGLLAWWAN</sequence>
<protein>
    <recommendedName>
        <fullName evidence="11">DNA-directed RNA polymerase III subunit RPC8</fullName>
    </recommendedName>
    <alternativeName>
        <fullName evidence="13">DNA-directed RNA polymerase III subunit H</fullName>
    </alternativeName>
    <alternativeName>
        <fullName evidence="12">DNA-directed RNA polymerase III subunit rpc8</fullName>
    </alternativeName>
</protein>
<evidence type="ECO:0000256" key="10">
    <source>
        <dbReference type="ARBA" id="ARBA00062626"/>
    </source>
</evidence>
<dbReference type="Gene3D" id="2.40.50.140">
    <property type="entry name" value="Nucleic acid-binding proteins"/>
    <property type="match status" value="1"/>
</dbReference>
<evidence type="ECO:0000259" key="15">
    <source>
        <dbReference type="Pfam" id="PF03876"/>
    </source>
</evidence>
<dbReference type="Pfam" id="PF08292">
    <property type="entry name" value="RNA_pol_Rbc25"/>
    <property type="match status" value="1"/>
</dbReference>
<dbReference type="PANTHER" id="PTHR12709">
    <property type="entry name" value="DNA-DIRECTED RNA POLYMERASE II, III"/>
    <property type="match status" value="1"/>
</dbReference>
<evidence type="ECO:0000256" key="3">
    <source>
        <dbReference type="ARBA" id="ARBA00022478"/>
    </source>
</evidence>
<dbReference type="GO" id="GO:0005666">
    <property type="term" value="C:RNA polymerase III complex"/>
    <property type="evidence" value="ECO:0007669"/>
    <property type="project" value="TreeGrafter"/>
</dbReference>
<dbReference type="GO" id="GO:0045087">
    <property type="term" value="P:innate immune response"/>
    <property type="evidence" value="ECO:0007669"/>
    <property type="project" value="UniProtKB-KW"/>
</dbReference>
<dbReference type="EMBL" id="OA567208">
    <property type="protein sequence ID" value="CAD7200039.1"/>
    <property type="molecule type" value="Genomic_DNA"/>
</dbReference>
<dbReference type="InterPro" id="IPR013238">
    <property type="entry name" value="RNA_pol_III_Rbc25"/>
</dbReference>
<dbReference type="SUPFAM" id="SSF50249">
    <property type="entry name" value="Nucleic acid-binding proteins"/>
    <property type="match status" value="1"/>
</dbReference>
<keyword evidence="4" id="KW-0399">Innate immunity</keyword>
<dbReference type="Pfam" id="PF03876">
    <property type="entry name" value="SHS2_Rpb7-N"/>
    <property type="match status" value="1"/>
</dbReference>
<feature type="domain" description="RNA polymerase III subunit Rpc25" evidence="16">
    <location>
        <begin position="89"/>
        <end position="207"/>
    </location>
</feature>
<evidence type="ECO:0000256" key="8">
    <source>
        <dbReference type="ARBA" id="ARBA00023242"/>
    </source>
</evidence>
<feature type="region of interest" description="Disordered" evidence="14">
    <location>
        <begin position="163"/>
        <end position="188"/>
    </location>
</feature>
<evidence type="ECO:0000256" key="7">
    <source>
        <dbReference type="ARBA" id="ARBA00023163"/>
    </source>
</evidence>
<dbReference type="InterPro" id="IPR005576">
    <property type="entry name" value="Rpb7-like_N"/>
</dbReference>
<comment type="subunit">
    <text evidence="10">Component of the RNA polymerase III complex consisting of 17 subunits: a ten-subunit horseshoe-shaped catalytic core composed of POLR3A/RPC1, POLR3B/RPC2, POLR1C/RPAC1, POLR1D/RPAC2, POLR3K/RPC10, POLR2E/RPABC1, POLR2F/RPABC2, POLR2H/RPABC3, POLR2K/RPABC4 and POLR2L/RPABC5; a mobile stalk composed of two subunits POLR3H/RPC8 and CRCP/RPC9, protruding from the core and functioning primarily in transcription initiation; and additional subunits homologous to general transcription factors of the RNA polymerase II machinery, POLR3C/RPC3-POLR3F/RPC6-POLR3G/RPC7 heterotrimer required for transcription initiation and POLR3D/RPC4-POLR3E/RPC5 heterodimer involved in both transcription initiation and termination. Interacts with CRCP/RPC9. POLR3H/RPC8 and CRCP/RPC9 probably form a Pol III subcomplex.</text>
</comment>
<proteinExistence type="inferred from homology"/>
<organism evidence="17">
    <name type="scientific">Timema douglasi</name>
    <name type="common">Walking stick</name>
    <dbReference type="NCBI Taxonomy" id="61478"/>
    <lineage>
        <taxon>Eukaryota</taxon>
        <taxon>Metazoa</taxon>
        <taxon>Ecdysozoa</taxon>
        <taxon>Arthropoda</taxon>
        <taxon>Hexapoda</taxon>
        <taxon>Insecta</taxon>
        <taxon>Pterygota</taxon>
        <taxon>Neoptera</taxon>
        <taxon>Polyneoptera</taxon>
        <taxon>Phasmatodea</taxon>
        <taxon>Timematodea</taxon>
        <taxon>Timematoidea</taxon>
        <taxon>Timematidae</taxon>
        <taxon>Timema</taxon>
    </lineage>
</organism>
<comment type="subcellular location">
    <subcellularLocation>
        <location evidence="1">Nucleus</location>
    </subcellularLocation>
</comment>
<feature type="domain" description="RNA polymerase Rpb7-like N-terminal" evidence="15">
    <location>
        <begin position="15"/>
        <end position="70"/>
    </location>
</feature>